<dbReference type="AlphaFoldDB" id="A0A2T3HLW9"/>
<evidence type="ECO:0000313" key="1">
    <source>
        <dbReference type="EMBL" id="PST83435.1"/>
    </source>
</evidence>
<evidence type="ECO:0000313" key="2">
    <source>
        <dbReference type="Proteomes" id="UP000240912"/>
    </source>
</evidence>
<dbReference type="EMBL" id="PYLS01000005">
    <property type="protein sequence ID" value="PST83435.1"/>
    <property type="molecule type" value="Genomic_DNA"/>
</dbReference>
<sequence length="144" mass="16736">MIHGCKLTLSLGEQSVHIENDAALQALLAQDTEGRTFELAQLLKQLYLNHKGEQLRIPLRSLEVEIWGHMYWDLQTRRLCKVFSAGIFRKLFAFLLRPTAWIDCGARGQDSNRRLWDFLAERPFLAKLLNPGRLINKQQNNIHK</sequence>
<organism evidence="1 2">
    <name type="scientific">Pedobacter yulinensis</name>
    <dbReference type="NCBI Taxonomy" id="2126353"/>
    <lineage>
        <taxon>Bacteria</taxon>
        <taxon>Pseudomonadati</taxon>
        <taxon>Bacteroidota</taxon>
        <taxon>Sphingobacteriia</taxon>
        <taxon>Sphingobacteriales</taxon>
        <taxon>Sphingobacteriaceae</taxon>
        <taxon>Pedobacter</taxon>
    </lineage>
</organism>
<proteinExistence type="predicted"/>
<dbReference type="Proteomes" id="UP000240912">
    <property type="component" value="Unassembled WGS sequence"/>
</dbReference>
<keyword evidence="2" id="KW-1185">Reference proteome</keyword>
<reference evidence="1 2" key="1">
    <citation type="submission" date="2018-03" db="EMBL/GenBank/DDBJ databases">
        <authorList>
            <person name="Keele B.F."/>
        </authorList>
    </citation>
    <scope>NUCLEOTIDE SEQUENCE [LARGE SCALE GENOMIC DNA]</scope>
    <source>
        <strain evidence="1 2">YL28-9</strain>
    </source>
</reference>
<protein>
    <submittedName>
        <fullName evidence="1">Uncharacterized protein</fullName>
    </submittedName>
</protein>
<accession>A0A2T3HLW9</accession>
<dbReference type="OrthoDB" id="669028at2"/>
<comment type="caution">
    <text evidence="1">The sequence shown here is derived from an EMBL/GenBank/DDBJ whole genome shotgun (WGS) entry which is preliminary data.</text>
</comment>
<dbReference type="RefSeq" id="WP_107215695.1">
    <property type="nucleotide sequence ID" value="NZ_KZ686269.1"/>
</dbReference>
<gene>
    <name evidence="1" type="ORF">C7T94_12785</name>
</gene>
<name>A0A2T3HLW9_9SPHI</name>